<evidence type="ECO:0000313" key="2">
    <source>
        <dbReference type="EMBL" id="ELZ08492.1"/>
    </source>
</evidence>
<evidence type="ECO:0000256" key="1">
    <source>
        <dbReference type="SAM" id="MobiDB-lite"/>
    </source>
</evidence>
<name>M0BDE8_9EURY</name>
<dbReference type="AlphaFoldDB" id="M0BDE8"/>
<dbReference type="Proteomes" id="UP000011560">
    <property type="component" value="Unassembled WGS sequence"/>
</dbReference>
<protein>
    <submittedName>
        <fullName evidence="2">Uncharacterized protein</fullName>
    </submittedName>
</protein>
<gene>
    <name evidence="2" type="ORF">C479_14173</name>
</gene>
<comment type="caution">
    <text evidence="2">The sequence shown here is derived from an EMBL/GenBank/DDBJ whole genome shotgun (WGS) entry which is preliminary data.</text>
</comment>
<dbReference type="EMBL" id="AOIQ01000021">
    <property type="protein sequence ID" value="ELZ08492.1"/>
    <property type="molecule type" value="Genomic_DNA"/>
</dbReference>
<organism evidence="2 3">
    <name type="scientific">Halovivax asiaticus JCM 14624</name>
    <dbReference type="NCBI Taxonomy" id="1227490"/>
    <lineage>
        <taxon>Archaea</taxon>
        <taxon>Methanobacteriati</taxon>
        <taxon>Methanobacteriota</taxon>
        <taxon>Stenosarchaea group</taxon>
        <taxon>Halobacteria</taxon>
        <taxon>Halobacteriales</taxon>
        <taxon>Natrialbaceae</taxon>
        <taxon>Halovivax</taxon>
    </lineage>
</organism>
<sequence>MSRIDRDMAEKERGLLEQDYATPCPNCGGVVFEWSDSDTCSDCEDANGETTEQATLTADGVSSRD</sequence>
<keyword evidence="3" id="KW-1185">Reference proteome</keyword>
<feature type="region of interest" description="Disordered" evidence="1">
    <location>
        <begin position="41"/>
        <end position="65"/>
    </location>
</feature>
<dbReference type="STRING" id="1227490.C479_14173"/>
<accession>M0BDE8</accession>
<evidence type="ECO:0000313" key="3">
    <source>
        <dbReference type="Proteomes" id="UP000011560"/>
    </source>
</evidence>
<proteinExistence type="predicted"/>
<reference evidence="2 3" key="1">
    <citation type="journal article" date="2014" name="PLoS Genet.">
        <title>Phylogenetically driven sequencing of extremely halophilic archaea reveals strategies for static and dynamic osmo-response.</title>
        <authorList>
            <person name="Becker E.A."/>
            <person name="Seitzer P.M."/>
            <person name="Tritt A."/>
            <person name="Larsen D."/>
            <person name="Krusor M."/>
            <person name="Yao A.I."/>
            <person name="Wu D."/>
            <person name="Madern D."/>
            <person name="Eisen J.A."/>
            <person name="Darling A.E."/>
            <person name="Facciotti M.T."/>
        </authorList>
    </citation>
    <scope>NUCLEOTIDE SEQUENCE [LARGE SCALE GENOMIC DNA]</scope>
    <source>
        <strain evidence="2 3">JCM 14624</strain>
    </source>
</reference>